<dbReference type="PATRIC" id="fig|1050174.4.peg.1232"/>
<name>A0A0G3GPI3_9CORY</name>
<dbReference type="OrthoDB" id="9776552at2"/>
<feature type="compositionally biased region" description="Polar residues" evidence="1">
    <location>
        <begin position="183"/>
        <end position="195"/>
    </location>
</feature>
<dbReference type="KEGG" id="cei:CEPID_06090"/>
<accession>A0A0G3GPI3</accession>
<dbReference type="RefSeq" id="WP_158408029.1">
    <property type="nucleotide sequence ID" value="NZ_CP011541.1"/>
</dbReference>
<feature type="region of interest" description="Disordered" evidence="1">
    <location>
        <begin position="168"/>
        <end position="195"/>
    </location>
</feature>
<dbReference type="EMBL" id="CP011541">
    <property type="protein sequence ID" value="AKK03079.1"/>
    <property type="molecule type" value="Genomic_DNA"/>
</dbReference>
<gene>
    <name evidence="2" type="ORF">CEPID_06090</name>
</gene>
<evidence type="ECO:0000313" key="3">
    <source>
        <dbReference type="Proteomes" id="UP000035368"/>
    </source>
</evidence>
<organism evidence="2 3">
    <name type="scientific">Corynebacterium epidermidicanis</name>
    <dbReference type="NCBI Taxonomy" id="1050174"/>
    <lineage>
        <taxon>Bacteria</taxon>
        <taxon>Bacillati</taxon>
        <taxon>Actinomycetota</taxon>
        <taxon>Actinomycetes</taxon>
        <taxon>Mycobacteriales</taxon>
        <taxon>Corynebacteriaceae</taxon>
        <taxon>Corynebacterium</taxon>
    </lineage>
</organism>
<evidence type="ECO:0000256" key="1">
    <source>
        <dbReference type="SAM" id="MobiDB-lite"/>
    </source>
</evidence>
<dbReference type="STRING" id="1050174.CEPID_06090"/>
<keyword evidence="3" id="KW-1185">Reference proteome</keyword>
<dbReference type="AlphaFoldDB" id="A0A0G3GPI3"/>
<dbReference type="Proteomes" id="UP000035368">
    <property type="component" value="Chromosome"/>
</dbReference>
<proteinExistence type="predicted"/>
<protein>
    <submittedName>
        <fullName evidence="2">Uncharacterized protein</fullName>
    </submittedName>
</protein>
<evidence type="ECO:0000313" key="2">
    <source>
        <dbReference type="EMBL" id="AKK03079.1"/>
    </source>
</evidence>
<sequence length="195" mass="21811">MTWHIKEISADTNHGEAPQFFDEEPRQPIERESLSGWLTVVGLHGNSAQFVVEIELSQGDPTIRSIEFTPVDGRITATHLRDFHMNELMDEVNSFLDREFPRKVEPRYSVNLLALRAEWPHGDLSKLFPLVEWVYNGAISKRKPATLEVARRFGVSRATASRMVAAARAAGHELSSPAPYKGSSGNNGEAKTSNR</sequence>
<reference evidence="2 3" key="1">
    <citation type="submission" date="2015-05" db="EMBL/GenBank/DDBJ databases">
        <title>Complete genome sequence of Corynebacterium epidermidicanis DSM 45586, isolated from the skin of a dog suffering from pruritus.</title>
        <authorList>
            <person name="Ruckert C."/>
            <person name="Albersmeier A."/>
            <person name="Winkler A."/>
            <person name="Tauch A."/>
        </authorList>
    </citation>
    <scope>NUCLEOTIDE SEQUENCE [LARGE SCALE GENOMIC DNA]</scope>
    <source>
        <strain evidence="2 3">DSM 45586</strain>
    </source>
</reference>